<evidence type="ECO:0000313" key="2">
    <source>
        <dbReference type="EMBL" id="GES40214.1"/>
    </source>
</evidence>
<protein>
    <recommendedName>
        <fullName evidence="6">Secreted protein</fullName>
    </recommendedName>
</protein>
<evidence type="ECO:0000313" key="3">
    <source>
        <dbReference type="EMBL" id="UYF95794.1"/>
    </source>
</evidence>
<dbReference type="KEGG" id="rav:AAT18_20155"/>
<keyword evidence="1" id="KW-1133">Transmembrane helix</keyword>
<keyword evidence="1" id="KW-0812">Transmembrane</keyword>
<name>A0A059MM48_9NOCA</name>
<reference evidence="3" key="3">
    <citation type="submission" date="2022-09" db="EMBL/GenBank/DDBJ databases">
        <title>The genome sequence of Rhodococcus aetherivorans N1.</title>
        <authorList>
            <person name="Jiang W."/>
        </authorList>
    </citation>
    <scope>NUCLEOTIDE SEQUENCE</scope>
    <source>
        <strain evidence="3">N1</strain>
    </source>
</reference>
<dbReference type="AlphaFoldDB" id="A0A059MM48"/>
<accession>A0A059MM48</accession>
<reference evidence="2 4" key="1">
    <citation type="journal article" date="2018" name="Biodegradation">
        <title>1,4-Dioxane degradation characteristics of Rhodococcus aetherivorans JCM 14343.</title>
        <authorList>
            <person name="Inoue D."/>
            <person name="Tsunoda T."/>
            <person name="Yamamoto N."/>
            <person name="Ike M."/>
            <person name="Sei K."/>
        </authorList>
    </citation>
    <scope>NUCLEOTIDE SEQUENCE [LARGE SCALE GENOMIC DNA]</scope>
    <source>
        <strain evidence="2 4">JCM 14343</strain>
    </source>
</reference>
<keyword evidence="1" id="KW-0472">Membrane</keyword>
<accession>A0A0F6VL34</accession>
<organism evidence="3 5">
    <name type="scientific">Rhodococcus aetherivorans</name>
    <dbReference type="NCBI Taxonomy" id="191292"/>
    <lineage>
        <taxon>Bacteria</taxon>
        <taxon>Bacillati</taxon>
        <taxon>Actinomycetota</taxon>
        <taxon>Actinomycetes</taxon>
        <taxon>Mycobacteriales</taxon>
        <taxon>Nocardiaceae</taxon>
        <taxon>Rhodococcus</taxon>
    </lineage>
</organism>
<evidence type="ECO:0000313" key="5">
    <source>
        <dbReference type="Proteomes" id="UP001163947"/>
    </source>
</evidence>
<evidence type="ECO:0000313" key="4">
    <source>
        <dbReference type="Proteomes" id="UP000325466"/>
    </source>
</evidence>
<feature type="transmembrane region" description="Helical" evidence="1">
    <location>
        <begin position="220"/>
        <end position="240"/>
    </location>
</feature>
<feature type="transmembrane region" description="Helical" evidence="1">
    <location>
        <begin position="425"/>
        <end position="446"/>
    </location>
</feature>
<gene>
    <name evidence="3" type="ORF">OCS65_08560</name>
    <name evidence="2" type="ORF">RAJCM14343_5497</name>
</gene>
<evidence type="ECO:0008006" key="6">
    <source>
        <dbReference type="Google" id="ProtNLM"/>
    </source>
</evidence>
<sequence length="453" mass="47122">MDVRVTPTLGAVGSRLQRNDVPAAATAHAGPSDEVRDLLRSTPAKLVTLGVLLAVLLLVSGVAAGQTVTGRKATHDRLLATTEPLADAAQNLYSALSVADAAAATGFISGGIEPKEVRDRYAQAVGEASAQLVAAAGGIPTGDRAGTRLLSGIAERLTVYTGLVETARANNRVGNPVGAAYLGEASNLMQSALLPMAQELYTQSVSAVSSTQRASVQPPWTSIGLLLVTVVALTAVHVIISRISRRTLNPGLLLSIAATGILLCWLLVAGLISSSATERAIVHGAEPLGVFTDSRILAQQARTAETLQLVRRDATGEYDATFDQSMSRLGELLAGYASGEEVEIVTDPAVRAAEARTAWLASHNRMQAALDRGDFPAAAILATGPGPDEAVAQFATLDRALERGIDLARAELRGNEDRAAQTLSALAPATTALTGLALLGIVVGLWPRLREYR</sequence>
<dbReference type="GeneID" id="83620463"/>
<keyword evidence="4" id="KW-1185">Reference proteome</keyword>
<accession>N1M9S8</accession>
<dbReference type="Proteomes" id="UP001163947">
    <property type="component" value="Chromosome"/>
</dbReference>
<evidence type="ECO:0000256" key="1">
    <source>
        <dbReference type="SAM" id="Phobius"/>
    </source>
</evidence>
<proteinExistence type="predicted"/>
<dbReference type="RefSeq" id="WP_006938198.1">
    <property type="nucleotide sequence ID" value="NZ_BAAAYP010000009.1"/>
</dbReference>
<feature type="transmembrane region" description="Helical" evidence="1">
    <location>
        <begin position="46"/>
        <end position="65"/>
    </location>
</feature>
<dbReference type="EMBL" id="CP106982">
    <property type="protein sequence ID" value="UYF95794.1"/>
    <property type="molecule type" value="Genomic_DNA"/>
</dbReference>
<feature type="transmembrane region" description="Helical" evidence="1">
    <location>
        <begin position="252"/>
        <end position="272"/>
    </location>
</feature>
<dbReference type="EMBL" id="BLAH01000197">
    <property type="protein sequence ID" value="GES40214.1"/>
    <property type="molecule type" value="Genomic_DNA"/>
</dbReference>
<dbReference type="Proteomes" id="UP000325466">
    <property type="component" value="Unassembled WGS sequence"/>
</dbReference>
<reference evidence="2" key="2">
    <citation type="submission" date="2019-10" db="EMBL/GenBank/DDBJ databases">
        <title>Draft genome sequence of Rhodococcus aetherivorans JCM 14343.</title>
        <authorList>
            <person name="Inoue D."/>
            <person name="Nakazawa M."/>
            <person name="Yamamoto N."/>
            <person name="Sei K."/>
            <person name="Ike M."/>
        </authorList>
    </citation>
    <scope>NUCLEOTIDE SEQUENCE</scope>
    <source>
        <strain evidence="2">JCM 14343</strain>
    </source>
</reference>